<protein>
    <recommendedName>
        <fullName evidence="1">SpoVT-AbrB domain-containing protein</fullName>
    </recommendedName>
</protein>
<dbReference type="Gene3D" id="2.10.260.10">
    <property type="match status" value="1"/>
</dbReference>
<dbReference type="InterPro" id="IPR007159">
    <property type="entry name" value="SpoVT-AbrB_dom"/>
</dbReference>
<evidence type="ECO:0000313" key="2">
    <source>
        <dbReference type="EMBL" id="GAJ22134.1"/>
    </source>
</evidence>
<reference evidence="2" key="1">
    <citation type="journal article" date="2014" name="Front. Microbiol.">
        <title>High frequency of phylogenetically diverse reductive dehalogenase-homologous genes in deep subseafloor sedimentary metagenomes.</title>
        <authorList>
            <person name="Kawai M."/>
            <person name="Futagami T."/>
            <person name="Toyoda A."/>
            <person name="Takaki Y."/>
            <person name="Nishi S."/>
            <person name="Hori S."/>
            <person name="Arai W."/>
            <person name="Tsubouchi T."/>
            <person name="Morono Y."/>
            <person name="Uchiyama I."/>
            <person name="Ito T."/>
            <person name="Fujiyama A."/>
            <person name="Inagaki F."/>
            <person name="Takami H."/>
        </authorList>
    </citation>
    <scope>NUCLEOTIDE SEQUENCE</scope>
    <source>
        <strain evidence="2">Expedition CK06-06</strain>
    </source>
</reference>
<evidence type="ECO:0000259" key="1">
    <source>
        <dbReference type="Pfam" id="PF04014"/>
    </source>
</evidence>
<sequence>MEEKEESFVSKLVVGGRVTVPYEVREKLGIEKGDLVNLKIRKVNKGKF</sequence>
<dbReference type="InterPro" id="IPR037914">
    <property type="entry name" value="SpoVT-AbrB_sf"/>
</dbReference>
<accession>X1UXD6</accession>
<dbReference type="GO" id="GO:0003677">
    <property type="term" value="F:DNA binding"/>
    <property type="evidence" value="ECO:0007669"/>
    <property type="project" value="InterPro"/>
</dbReference>
<dbReference type="Pfam" id="PF04014">
    <property type="entry name" value="MazE_antitoxin"/>
    <property type="match status" value="1"/>
</dbReference>
<feature type="domain" description="SpoVT-AbrB" evidence="1">
    <location>
        <begin position="16"/>
        <end position="40"/>
    </location>
</feature>
<comment type="caution">
    <text evidence="2">The sequence shown here is derived from an EMBL/GenBank/DDBJ whole genome shotgun (WGS) entry which is preliminary data.</text>
</comment>
<dbReference type="EMBL" id="BARW01039698">
    <property type="protein sequence ID" value="GAJ22134.1"/>
    <property type="molecule type" value="Genomic_DNA"/>
</dbReference>
<name>X1UXD6_9ZZZZ</name>
<dbReference type="SUPFAM" id="SSF89447">
    <property type="entry name" value="AbrB/MazE/MraZ-like"/>
    <property type="match status" value="1"/>
</dbReference>
<organism evidence="2">
    <name type="scientific">marine sediment metagenome</name>
    <dbReference type="NCBI Taxonomy" id="412755"/>
    <lineage>
        <taxon>unclassified sequences</taxon>
        <taxon>metagenomes</taxon>
        <taxon>ecological metagenomes</taxon>
    </lineage>
</organism>
<proteinExistence type="predicted"/>
<gene>
    <name evidence="2" type="ORF">S12H4_60347</name>
</gene>
<dbReference type="AlphaFoldDB" id="X1UXD6"/>